<dbReference type="GeneID" id="14012824"/>
<evidence type="ECO:0000313" key="1">
    <source>
        <dbReference type="EMBL" id="AFA44509.1"/>
    </source>
</evidence>
<dbReference type="RefSeq" id="YP_007007391.1">
    <property type="nucleotide sequence ID" value="NC_019526.1"/>
</dbReference>
<dbReference type="KEGG" id="vg:14012824"/>
<protein>
    <submittedName>
        <fullName evidence="1">Uncharacterized protein</fullName>
    </submittedName>
</protein>
<accession>H6X443</accession>
<evidence type="ECO:0000313" key="2">
    <source>
        <dbReference type="Proteomes" id="UP000007524"/>
    </source>
</evidence>
<proteinExistence type="predicted"/>
<organism evidence="1 2">
    <name type="scientific">Klebsiella phage vB_KleM_RaK2</name>
    <dbReference type="NCBI Taxonomy" id="1147094"/>
    <lineage>
        <taxon>Viruses</taxon>
        <taxon>Duplodnaviria</taxon>
        <taxon>Heunggongvirae</taxon>
        <taxon>Uroviricota</taxon>
        <taxon>Caudoviricetes</taxon>
        <taxon>Alcyoneusvirus</taxon>
        <taxon>Alcyoneusvirus RaK2</taxon>
    </lineage>
</organism>
<dbReference type="Proteomes" id="UP000007524">
    <property type="component" value="Segment"/>
</dbReference>
<keyword evidence="2" id="KW-1185">Reference proteome</keyword>
<sequence length="80" mass="9198">MNQQYMIKVVLYKNDSQRTKICSSYVQSLPRTGELITVLNDKFIVEQIEHTLYPISTTDTVSWNMNQHSESGIAIICTKT</sequence>
<dbReference type="EMBL" id="JQ513383">
    <property type="protein sequence ID" value="AFA44509.1"/>
    <property type="molecule type" value="Genomic_DNA"/>
</dbReference>
<reference evidence="1 2" key="1">
    <citation type="journal article" date="2012" name="J. Virol.">
        <title>Genome of Klebsiella sp.-Infecting Bacteriophage vB_KleM_RaK2.</title>
        <authorList>
            <person name="Simoliunas E."/>
            <person name="Kaliniene L."/>
            <person name="Truncaite L."/>
            <person name="Klausa V."/>
            <person name="Zajanckauskaite A."/>
            <person name="Meskys R."/>
        </authorList>
    </citation>
    <scope>NUCLEOTIDE SEQUENCE [LARGE SCALE GENOMIC DNA]</scope>
</reference>
<gene>
    <name evidence="1" type="ORF">RaK2_00236</name>
</gene>
<name>H6X443_9CAUD</name>